<proteinExistence type="predicted"/>
<gene>
    <name evidence="2" type="ORF">N47_B19670</name>
</gene>
<accession>E1YE62</accession>
<feature type="region of interest" description="Disordered" evidence="1">
    <location>
        <begin position="1"/>
        <end position="23"/>
    </location>
</feature>
<feature type="compositionally biased region" description="Basic and acidic residues" evidence="1">
    <location>
        <begin position="1"/>
        <end position="19"/>
    </location>
</feature>
<reference evidence="2" key="1">
    <citation type="journal article" date="2011" name="Environ. Microbiol.">
        <title>Genomic insights into the metabolic potential of the polycyclic aromatic hydrocarbon degrading sulfate-reducing Deltaproteobacterium N47.</title>
        <authorList>
            <person name="Bergmann F."/>
            <person name="Selesi D."/>
            <person name="Weinmaier T."/>
            <person name="Tischler P."/>
            <person name="Rattei T."/>
            <person name="Meckenstock R.U."/>
        </authorList>
    </citation>
    <scope>NUCLEOTIDE SEQUENCE</scope>
</reference>
<sequence length="106" mass="11331">MATEGREFPIGKTAGRSESEPISSLVNRTKMPTQWTCGEGRSLADWKTEAFAGIFRGSRGGMSQKMNNPVLETQCGDTRGISTGAYKVKPKSQQAVLGVGGVYSTL</sequence>
<evidence type="ECO:0000256" key="1">
    <source>
        <dbReference type="SAM" id="MobiDB-lite"/>
    </source>
</evidence>
<dbReference type="AlphaFoldDB" id="E1YE62"/>
<protein>
    <submittedName>
        <fullName evidence="2">Uncharacterized protein</fullName>
    </submittedName>
</protein>
<name>E1YE62_9BACT</name>
<organism evidence="2">
    <name type="scientific">uncultured Desulfobacterium sp</name>
    <dbReference type="NCBI Taxonomy" id="201089"/>
    <lineage>
        <taxon>Bacteria</taxon>
        <taxon>Pseudomonadati</taxon>
        <taxon>Thermodesulfobacteriota</taxon>
        <taxon>Desulfobacteria</taxon>
        <taxon>Desulfobacterales</taxon>
        <taxon>Desulfobacteriaceae</taxon>
        <taxon>Desulfobacterium</taxon>
        <taxon>environmental samples</taxon>
    </lineage>
</organism>
<evidence type="ECO:0000313" key="2">
    <source>
        <dbReference type="EMBL" id="CBX28821.1"/>
    </source>
</evidence>
<dbReference type="EMBL" id="FR695870">
    <property type="protein sequence ID" value="CBX28821.1"/>
    <property type="molecule type" value="Genomic_DNA"/>
</dbReference>